<sequence>MLILAVYMISLFTSGTDEHGKAYIVEWQVRNGERKVKRSFRGLNEYSGHLHFDLNKNSILAAGYNHQIKFWDIDNGNPLGVSIADGNLPDVPLIKFNKDGSLLAWCLVLDPSKKNVVLFCFGS</sequence>
<dbReference type="PANTHER" id="PTHR44083:SF45">
    <property type="entry name" value="TOPLESS-RELATED PROTEIN 1"/>
    <property type="match status" value="1"/>
</dbReference>
<dbReference type="Gene3D" id="2.130.10.10">
    <property type="entry name" value="YVTN repeat-like/Quinoprotein amine dehydrogenase"/>
    <property type="match status" value="1"/>
</dbReference>
<gene>
    <name evidence="2" type="ORF">DCAR_0206998</name>
</gene>
<evidence type="ECO:0000313" key="2">
    <source>
        <dbReference type="EMBL" id="WOG87767.1"/>
    </source>
</evidence>
<evidence type="ECO:0000313" key="3">
    <source>
        <dbReference type="Proteomes" id="UP000077755"/>
    </source>
</evidence>
<keyword evidence="1" id="KW-0732">Signal</keyword>
<dbReference type="GO" id="GO:0006355">
    <property type="term" value="P:regulation of DNA-templated transcription"/>
    <property type="evidence" value="ECO:0007669"/>
    <property type="project" value="InterPro"/>
</dbReference>
<dbReference type="SUPFAM" id="SSF101908">
    <property type="entry name" value="Putative isomerase YbhE"/>
    <property type="match status" value="1"/>
</dbReference>
<dbReference type="InterPro" id="IPR015943">
    <property type="entry name" value="WD40/YVTN_repeat-like_dom_sf"/>
</dbReference>
<dbReference type="Proteomes" id="UP000077755">
    <property type="component" value="Chromosome 2"/>
</dbReference>
<organism evidence="2 3">
    <name type="scientific">Daucus carota subsp. sativus</name>
    <name type="common">Carrot</name>
    <dbReference type="NCBI Taxonomy" id="79200"/>
    <lineage>
        <taxon>Eukaryota</taxon>
        <taxon>Viridiplantae</taxon>
        <taxon>Streptophyta</taxon>
        <taxon>Embryophyta</taxon>
        <taxon>Tracheophyta</taxon>
        <taxon>Spermatophyta</taxon>
        <taxon>Magnoliopsida</taxon>
        <taxon>eudicotyledons</taxon>
        <taxon>Gunneridae</taxon>
        <taxon>Pentapetalae</taxon>
        <taxon>asterids</taxon>
        <taxon>campanulids</taxon>
        <taxon>Apiales</taxon>
        <taxon>Apiaceae</taxon>
        <taxon>Apioideae</taxon>
        <taxon>Scandiceae</taxon>
        <taxon>Daucinae</taxon>
        <taxon>Daucus</taxon>
        <taxon>Daucus sect. Daucus</taxon>
    </lineage>
</organism>
<feature type="chain" id="PRO_5042124123" description="Anaphase-promoting complex subunit 4 WD40 domain-containing protein" evidence="1">
    <location>
        <begin position="16"/>
        <end position="123"/>
    </location>
</feature>
<dbReference type="InterPro" id="IPR027728">
    <property type="entry name" value="Topless_fam"/>
</dbReference>
<keyword evidence="3" id="KW-1185">Reference proteome</keyword>
<dbReference type="EMBL" id="CP093344">
    <property type="protein sequence ID" value="WOG87767.1"/>
    <property type="molecule type" value="Genomic_DNA"/>
</dbReference>
<reference evidence="2" key="2">
    <citation type="submission" date="2022-03" db="EMBL/GenBank/DDBJ databases">
        <title>Draft title - Genomic analysis of global carrot germplasm unveils the trajectory of domestication and the origin of high carotenoid orange carrot.</title>
        <authorList>
            <person name="Iorizzo M."/>
            <person name="Ellison S."/>
            <person name="Senalik D."/>
            <person name="Macko-Podgorni A."/>
            <person name="Grzebelus D."/>
            <person name="Bostan H."/>
            <person name="Rolling W."/>
            <person name="Curaba J."/>
            <person name="Simon P."/>
        </authorList>
    </citation>
    <scope>NUCLEOTIDE SEQUENCE</scope>
    <source>
        <tissue evidence="2">Leaf</tissue>
    </source>
</reference>
<dbReference type="AlphaFoldDB" id="A0AAF1AP70"/>
<reference evidence="2" key="1">
    <citation type="journal article" date="2016" name="Nat. Genet.">
        <title>A high-quality carrot genome assembly provides new insights into carotenoid accumulation and asterid genome evolution.</title>
        <authorList>
            <person name="Iorizzo M."/>
            <person name="Ellison S."/>
            <person name="Senalik D."/>
            <person name="Zeng P."/>
            <person name="Satapoomin P."/>
            <person name="Huang J."/>
            <person name="Bowman M."/>
            <person name="Iovene M."/>
            <person name="Sanseverino W."/>
            <person name="Cavagnaro P."/>
            <person name="Yildiz M."/>
            <person name="Macko-Podgorni A."/>
            <person name="Moranska E."/>
            <person name="Grzebelus E."/>
            <person name="Grzebelus D."/>
            <person name="Ashrafi H."/>
            <person name="Zheng Z."/>
            <person name="Cheng S."/>
            <person name="Spooner D."/>
            <person name="Van Deynze A."/>
            <person name="Simon P."/>
        </authorList>
    </citation>
    <scope>NUCLEOTIDE SEQUENCE</scope>
    <source>
        <tissue evidence="2">Leaf</tissue>
    </source>
</reference>
<evidence type="ECO:0008006" key="4">
    <source>
        <dbReference type="Google" id="ProtNLM"/>
    </source>
</evidence>
<accession>A0AAF1AP70</accession>
<evidence type="ECO:0000256" key="1">
    <source>
        <dbReference type="SAM" id="SignalP"/>
    </source>
</evidence>
<dbReference type="PANTHER" id="PTHR44083">
    <property type="entry name" value="TOPLESS-RELATED PROTEIN 1-RELATED"/>
    <property type="match status" value="1"/>
</dbReference>
<name>A0AAF1AP70_DAUCS</name>
<protein>
    <recommendedName>
        <fullName evidence="4">Anaphase-promoting complex subunit 4 WD40 domain-containing protein</fullName>
    </recommendedName>
</protein>
<feature type="signal peptide" evidence="1">
    <location>
        <begin position="1"/>
        <end position="15"/>
    </location>
</feature>
<proteinExistence type="predicted"/>